<organism evidence="1 2">
    <name type="scientific">Rhizoctonia solani</name>
    <dbReference type="NCBI Taxonomy" id="456999"/>
    <lineage>
        <taxon>Eukaryota</taxon>
        <taxon>Fungi</taxon>
        <taxon>Dikarya</taxon>
        <taxon>Basidiomycota</taxon>
        <taxon>Agaricomycotina</taxon>
        <taxon>Agaricomycetes</taxon>
        <taxon>Cantharellales</taxon>
        <taxon>Ceratobasidiaceae</taxon>
        <taxon>Rhizoctonia</taxon>
    </lineage>
</organism>
<evidence type="ECO:0000313" key="1">
    <source>
        <dbReference type="EMBL" id="CAE6453952.1"/>
    </source>
</evidence>
<evidence type="ECO:0000313" key="2">
    <source>
        <dbReference type="Proteomes" id="UP000663831"/>
    </source>
</evidence>
<gene>
    <name evidence="1" type="ORF">RDB_LOCUS69260</name>
</gene>
<protein>
    <submittedName>
        <fullName evidence="1">Uncharacterized protein</fullName>
    </submittedName>
</protein>
<comment type="caution">
    <text evidence="1">The sequence shown here is derived from an EMBL/GenBank/DDBJ whole genome shotgun (WGS) entry which is preliminary data.</text>
</comment>
<name>A0A8H3BCQ4_9AGAM</name>
<accession>A0A8H3BCQ4</accession>
<reference evidence="1" key="1">
    <citation type="submission" date="2021-01" db="EMBL/GenBank/DDBJ databases">
        <authorList>
            <person name="Kaushik A."/>
        </authorList>
    </citation>
    <scope>NUCLEOTIDE SEQUENCE</scope>
    <source>
        <strain evidence="1">AG3-1AP</strain>
    </source>
</reference>
<proteinExistence type="predicted"/>
<dbReference type="Gene3D" id="3.40.630.10">
    <property type="entry name" value="Zn peptidases"/>
    <property type="match status" value="1"/>
</dbReference>
<dbReference type="AlphaFoldDB" id="A0A8H3BCQ4"/>
<dbReference type="EMBL" id="CAJMWV010002073">
    <property type="protein sequence ID" value="CAE6453952.1"/>
    <property type="molecule type" value="Genomic_DNA"/>
</dbReference>
<dbReference type="Proteomes" id="UP000663831">
    <property type="component" value="Unassembled WGS sequence"/>
</dbReference>
<sequence length="80" mass="8763">MFGKLIRLYSIPCADYLKALSAPPNGGNHTPEFTAAARTQESHERAMAMSKGLAALGLCALLDEAFLKPVKNDFERRRLA</sequence>